<feature type="domain" description="DDE Tnp4" evidence="8">
    <location>
        <begin position="37"/>
        <end position="203"/>
    </location>
</feature>
<organism evidence="9 10">
    <name type="scientific">Acyrthosiphon pisum</name>
    <name type="common">Pea aphid</name>
    <dbReference type="NCBI Taxonomy" id="7029"/>
    <lineage>
        <taxon>Eukaryota</taxon>
        <taxon>Metazoa</taxon>
        <taxon>Ecdysozoa</taxon>
        <taxon>Arthropoda</taxon>
        <taxon>Hexapoda</taxon>
        <taxon>Insecta</taxon>
        <taxon>Pterygota</taxon>
        <taxon>Neoptera</taxon>
        <taxon>Paraneoptera</taxon>
        <taxon>Hemiptera</taxon>
        <taxon>Sternorrhyncha</taxon>
        <taxon>Aphidomorpha</taxon>
        <taxon>Aphidoidea</taxon>
        <taxon>Aphididae</taxon>
        <taxon>Macrosiphini</taxon>
        <taxon>Acyrthosiphon</taxon>
    </lineage>
</organism>
<name>A0A8R2NJ93_ACYPI</name>
<dbReference type="GO" id="GO:0046872">
    <property type="term" value="F:metal ion binding"/>
    <property type="evidence" value="ECO:0007669"/>
    <property type="project" value="UniProtKB-KW"/>
</dbReference>
<protein>
    <recommendedName>
        <fullName evidence="8">DDE Tnp4 domain-containing protein</fullName>
    </recommendedName>
</protein>
<keyword evidence="4" id="KW-0540">Nuclease</keyword>
<dbReference type="PANTHER" id="PTHR22930">
    <property type="match status" value="1"/>
</dbReference>
<evidence type="ECO:0000259" key="8">
    <source>
        <dbReference type="Pfam" id="PF13359"/>
    </source>
</evidence>
<dbReference type="PANTHER" id="PTHR22930:SF269">
    <property type="entry name" value="NUCLEASE HARBI1-LIKE PROTEIN"/>
    <property type="match status" value="1"/>
</dbReference>
<dbReference type="Proteomes" id="UP000007819">
    <property type="component" value="Chromosome X"/>
</dbReference>
<keyword evidence="6" id="KW-0378">Hydrolase</keyword>
<evidence type="ECO:0000256" key="3">
    <source>
        <dbReference type="ARBA" id="ARBA00006958"/>
    </source>
</evidence>
<evidence type="ECO:0000256" key="7">
    <source>
        <dbReference type="ARBA" id="ARBA00023242"/>
    </source>
</evidence>
<comment type="subcellular location">
    <subcellularLocation>
        <location evidence="2">Nucleus</location>
    </subcellularLocation>
</comment>
<evidence type="ECO:0000256" key="2">
    <source>
        <dbReference type="ARBA" id="ARBA00004123"/>
    </source>
</evidence>
<dbReference type="KEGG" id="api:115033115"/>
<evidence type="ECO:0000256" key="6">
    <source>
        <dbReference type="ARBA" id="ARBA00022801"/>
    </source>
</evidence>
<dbReference type="GO" id="GO:0016787">
    <property type="term" value="F:hydrolase activity"/>
    <property type="evidence" value="ECO:0007669"/>
    <property type="project" value="UniProtKB-KW"/>
</dbReference>
<dbReference type="InterPro" id="IPR045249">
    <property type="entry name" value="HARBI1-like"/>
</dbReference>
<dbReference type="GO" id="GO:0004518">
    <property type="term" value="F:nuclease activity"/>
    <property type="evidence" value="ECO:0007669"/>
    <property type="project" value="UniProtKB-KW"/>
</dbReference>
<keyword evidence="10" id="KW-1185">Reference proteome</keyword>
<keyword evidence="7" id="KW-0539">Nucleus</keyword>
<evidence type="ECO:0000256" key="5">
    <source>
        <dbReference type="ARBA" id="ARBA00022723"/>
    </source>
</evidence>
<reference evidence="9" key="2">
    <citation type="submission" date="2022-06" db="UniProtKB">
        <authorList>
            <consortium name="EnsemblMetazoa"/>
        </authorList>
    </citation>
    <scope>IDENTIFICATION</scope>
</reference>
<proteinExistence type="inferred from homology"/>
<keyword evidence="5" id="KW-0479">Metal-binding</keyword>
<dbReference type="GO" id="GO:0005634">
    <property type="term" value="C:nucleus"/>
    <property type="evidence" value="ECO:0007669"/>
    <property type="project" value="UniProtKB-SubCell"/>
</dbReference>
<dbReference type="AlphaFoldDB" id="A0A8R2NJ93"/>
<dbReference type="RefSeq" id="XP_029340998.1">
    <property type="nucleotide sequence ID" value="XM_029485138.1"/>
</dbReference>
<comment type="cofactor">
    <cofactor evidence="1">
        <name>a divalent metal cation</name>
        <dbReference type="ChEBI" id="CHEBI:60240"/>
    </cofactor>
</comment>
<dbReference type="GeneID" id="115033115"/>
<reference evidence="10" key="1">
    <citation type="submission" date="2010-06" db="EMBL/GenBank/DDBJ databases">
        <authorList>
            <person name="Jiang H."/>
            <person name="Abraham K."/>
            <person name="Ali S."/>
            <person name="Alsbrooks S.L."/>
            <person name="Anim B.N."/>
            <person name="Anosike U.S."/>
            <person name="Attaway T."/>
            <person name="Bandaranaike D.P."/>
            <person name="Battles P.K."/>
            <person name="Bell S.N."/>
            <person name="Bell A.V."/>
            <person name="Beltran B."/>
            <person name="Bickham C."/>
            <person name="Bustamante Y."/>
            <person name="Caleb T."/>
            <person name="Canada A."/>
            <person name="Cardenas V."/>
            <person name="Carter K."/>
            <person name="Chacko J."/>
            <person name="Chandrabose M.N."/>
            <person name="Chavez D."/>
            <person name="Chavez A."/>
            <person name="Chen L."/>
            <person name="Chu H.-S."/>
            <person name="Claassen K.J."/>
            <person name="Cockrell R."/>
            <person name="Collins M."/>
            <person name="Cooper J.A."/>
            <person name="Cree A."/>
            <person name="Curry S.M."/>
            <person name="Da Y."/>
            <person name="Dao M.D."/>
            <person name="Das B."/>
            <person name="Davila M.-L."/>
            <person name="Davy-Carroll L."/>
            <person name="Denson S."/>
            <person name="Dinh H."/>
            <person name="Ebong V.E."/>
            <person name="Edwards J.R."/>
            <person name="Egan A."/>
            <person name="El-Daye J."/>
            <person name="Escobedo L."/>
            <person name="Fernandez S."/>
            <person name="Fernando P.R."/>
            <person name="Flagg N."/>
            <person name="Forbes L.D."/>
            <person name="Fowler R.G."/>
            <person name="Fu Q."/>
            <person name="Gabisi R.A."/>
            <person name="Ganer J."/>
            <person name="Garbino Pronczuk A."/>
            <person name="Garcia R.M."/>
            <person name="Garner T."/>
            <person name="Garrett T.E."/>
            <person name="Gonzalez D.A."/>
            <person name="Hamid H."/>
            <person name="Hawkins E.S."/>
            <person name="Hirani K."/>
            <person name="Hogues M.E."/>
            <person name="Hollins B."/>
            <person name="Hsiao C.-H."/>
            <person name="Jabil R."/>
            <person name="James M.L."/>
            <person name="Jhangiani S.N."/>
            <person name="Johnson B."/>
            <person name="Johnson Q."/>
            <person name="Joshi V."/>
            <person name="Kalu J.B."/>
            <person name="Kam C."/>
            <person name="Kashfia A."/>
            <person name="Keebler J."/>
            <person name="Kisamo H."/>
            <person name="Kovar C.L."/>
            <person name="Lago L.A."/>
            <person name="Lai C.-Y."/>
            <person name="Laidlaw J."/>
            <person name="Lara F."/>
            <person name="Le T.-K."/>
            <person name="Lee S.L."/>
            <person name="Legall F.H."/>
            <person name="Lemon S.J."/>
            <person name="Lewis L.R."/>
            <person name="Li B."/>
            <person name="Liu Y."/>
            <person name="Liu Y.-S."/>
            <person name="Lopez J."/>
            <person name="Lozado R.J."/>
            <person name="Lu J."/>
            <person name="Madu R.C."/>
            <person name="Maheshwari M."/>
            <person name="Maheshwari R."/>
            <person name="Malloy K."/>
            <person name="Martinez E."/>
            <person name="Mathew T."/>
            <person name="Mercado I.C."/>
            <person name="Mercado C."/>
            <person name="Meyer B."/>
            <person name="Montgomery K."/>
            <person name="Morgan M.B."/>
            <person name="Munidasa M."/>
            <person name="Nazareth L.V."/>
            <person name="Nelson J."/>
            <person name="Ng B.M."/>
            <person name="Nguyen N.B."/>
            <person name="Nguyen P.Q."/>
            <person name="Nguyen T."/>
            <person name="Obregon M."/>
            <person name="Okwuonu G.O."/>
            <person name="Onwere C.G."/>
            <person name="Orozco G."/>
            <person name="Parra A."/>
            <person name="Patel S."/>
            <person name="Patil S."/>
            <person name="Perez A."/>
            <person name="Perez Y."/>
            <person name="Pham C."/>
            <person name="Primus E.L."/>
            <person name="Pu L.-L."/>
            <person name="Puazo M."/>
            <person name="Qin X."/>
            <person name="Quiroz J.B."/>
            <person name="Reese J."/>
            <person name="Richards S."/>
            <person name="Rives C.M."/>
            <person name="Robberts R."/>
            <person name="Ruiz S.J."/>
            <person name="Ruiz M.J."/>
            <person name="Santibanez J."/>
            <person name="Schneider B.W."/>
            <person name="Sisson I."/>
            <person name="Smith M."/>
            <person name="Sodergren E."/>
            <person name="Song X.-Z."/>
            <person name="Song B.B."/>
            <person name="Summersgill H."/>
            <person name="Thelus R."/>
            <person name="Thornton R.D."/>
            <person name="Trejos Z.Y."/>
            <person name="Usmani K."/>
            <person name="Vattathil S."/>
            <person name="Villasana D."/>
            <person name="Walker D.L."/>
            <person name="Wang S."/>
            <person name="Wang K."/>
            <person name="White C.S."/>
            <person name="Williams A.C."/>
            <person name="Williamson J."/>
            <person name="Wilson K."/>
            <person name="Woghiren I.O."/>
            <person name="Woodworth J.R."/>
            <person name="Worley K.C."/>
            <person name="Wright R.A."/>
            <person name="Wu W."/>
            <person name="Young L."/>
            <person name="Zhang L."/>
            <person name="Zhang J."/>
            <person name="Zhu Y."/>
            <person name="Muzny D.M."/>
            <person name="Weinstock G."/>
            <person name="Gibbs R.A."/>
        </authorList>
    </citation>
    <scope>NUCLEOTIDE SEQUENCE [LARGE SCALE GENOMIC DNA]</scope>
    <source>
        <strain evidence="10">LSR1</strain>
    </source>
</reference>
<comment type="similarity">
    <text evidence="3">Belongs to the HARBI1 family.</text>
</comment>
<sequence>MKIICRISKIPSNEEEWLEKAKEFEDKWSFPHAIAAMDGKHVIIQAPSFSGTEYYNYKQFFSIVLFALVDADYNFMYVDVGTQGRISDGGVFKNTNLYKKMERHDLNIPEPHALRIPYLLKVPYMILADKAFAMNEYTIKPFEGNPEVGSPQRVFNNRLSRGRRVVENAFGILSAVFRVLRKSMALQPEIASKIVLTTIYLHNFLRKRPSCLIYTPPGSLDTEKDGALTNGRWRQEQPTSSLLSMRNIPRRITDHAKTVRLHLADHFVLNDVLPWQNNY</sequence>
<dbReference type="Pfam" id="PF13359">
    <property type="entry name" value="DDE_Tnp_4"/>
    <property type="match status" value="1"/>
</dbReference>
<dbReference type="InterPro" id="IPR027806">
    <property type="entry name" value="HARBI1_dom"/>
</dbReference>
<accession>A0A8R2NJ93</accession>
<evidence type="ECO:0000313" key="10">
    <source>
        <dbReference type="Proteomes" id="UP000007819"/>
    </source>
</evidence>
<dbReference type="EnsemblMetazoa" id="XM_029485138.1">
    <property type="protein sequence ID" value="XP_029340998.1"/>
    <property type="gene ID" value="LOC115033115"/>
</dbReference>
<dbReference type="OrthoDB" id="6617202at2759"/>
<evidence type="ECO:0000256" key="1">
    <source>
        <dbReference type="ARBA" id="ARBA00001968"/>
    </source>
</evidence>
<evidence type="ECO:0000256" key="4">
    <source>
        <dbReference type="ARBA" id="ARBA00022722"/>
    </source>
</evidence>
<evidence type="ECO:0000313" key="9">
    <source>
        <dbReference type="EnsemblMetazoa" id="XP_029340998.1"/>
    </source>
</evidence>